<evidence type="ECO:0000256" key="12">
    <source>
        <dbReference type="SAM" id="Phobius"/>
    </source>
</evidence>
<protein>
    <recommendedName>
        <fullName evidence="14">G-protein coupled receptors family 1 profile domain-containing protein</fullName>
    </recommendedName>
</protein>
<keyword evidence="6 12" id="KW-1133">Transmembrane helix</keyword>
<dbReference type="InterPro" id="IPR003591">
    <property type="entry name" value="Leu-rich_rpt_typical-subtyp"/>
</dbReference>
<keyword evidence="2" id="KW-1003">Cell membrane</keyword>
<feature type="compositionally biased region" description="Acidic residues" evidence="11">
    <location>
        <begin position="1264"/>
        <end position="1273"/>
    </location>
</feature>
<evidence type="ECO:0000256" key="4">
    <source>
        <dbReference type="ARBA" id="ARBA00022692"/>
    </source>
</evidence>
<dbReference type="FunFam" id="3.80.10.10:FF:001164">
    <property type="entry name" value="GH01279p"/>
    <property type="match status" value="1"/>
</dbReference>
<evidence type="ECO:0000256" key="3">
    <source>
        <dbReference type="ARBA" id="ARBA00022614"/>
    </source>
</evidence>
<feature type="transmembrane region" description="Helical" evidence="12">
    <location>
        <begin position="939"/>
        <end position="960"/>
    </location>
</feature>
<feature type="transmembrane region" description="Helical" evidence="12">
    <location>
        <begin position="861"/>
        <end position="882"/>
    </location>
</feature>
<keyword evidence="3" id="KW-0433">Leucine-rich repeat</keyword>
<keyword evidence="7" id="KW-0297">G-protein coupled receptor</keyword>
<reference evidence="16" key="1">
    <citation type="journal article" date="2010" name="Nature">
        <title>The Amphimedon queenslandica genome and the evolution of animal complexity.</title>
        <authorList>
            <person name="Srivastava M."/>
            <person name="Simakov O."/>
            <person name="Chapman J."/>
            <person name="Fahey B."/>
            <person name="Gauthier M.E."/>
            <person name="Mitros T."/>
            <person name="Richards G.S."/>
            <person name="Conaco C."/>
            <person name="Dacre M."/>
            <person name="Hellsten U."/>
            <person name="Larroux C."/>
            <person name="Putnam N.H."/>
            <person name="Stanke M."/>
            <person name="Adamska M."/>
            <person name="Darling A."/>
            <person name="Degnan S.M."/>
            <person name="Oakley T.H."/>
            <person name="Plachetzki D.C."/>
            <person name="Zhai Y."/>
            <person name="Adamski M."/>
            <person name="Calcino A."/>
            <person name="Cummins S.F."/>
            <person name="Goodstein D.M."/>
            <person name="Harris C."/>
            <person name="Jackson D.J."/>
            <person name="Leys S.P."/>
            <person name="Shu S."/>
            <person name="Woodcroft B.J."/>
            <person name="Vervoort M."/>
            <person name="Kosik K.S."/>
            <person name="Manning G."/>
            <person name="Degnan B.M."/>
            <person name="Rokhsar D.S."/>
        </authorList>
    </citation>
    <scope>NUCLEOTIDE SEQUENCE [LARGE SCALE GENOMIC DNA]</scope>
</reference>
<evidence type="ECO:0000256" key="6">
    <source>
        <dbReference type="ARBA" id="ARBA00022989"/>
    </source>
</evidence>
<feature type="signal peptide" evidence="13">
    <location>
        <begin position="1"/>
        <end position="28"/>
    </location>
</feature>
<dbReference type="SUPFAM" id="SSF81321">
    <property type="entry name" value="Family A G protein-coupled receptor-like"/>
    <property type="match status" value="1"/>
</dbReference>
<dbReference type="SUPFAM" id="SSF52058">
    <property type="entry name" value="L domain-like"/>
    <property type="match status" value="3"/>
</dbReference>
<evidence type="ECO:0000256" key="2">
    <source>
        <dbReference type="ARBA" id="ARBA00022475"/>
    </source>
</evidence>
<evidence type="ECO:0000259" key="14">
    <source>
        <dbReference type="PROSITE" id="PS50262"/>
    </source>
</evidence>
<dbReference type="eggNOG" id="KOG2087">
    <property type="taxonomic scope" value="Eukaryota"/>
</dbReference>
<dbReference type="InterPro" id="IPR000276">
    <property type="entry name" value="GPCR_Rhodpsn"/>
</dbReference>
<dbReference type="SMART" id="SM00365">
    <property type="entry name" value="LRR_SD22"/>
    <property type="match status" value="7"/>
</dbReference>
<dbReference type="InterPro" id="IPR002131">
    <property type="entry name" value="Gphrmn_rcpt_fam"/>
</dbReference>
<dbReference type="Proteomes" id="UP000007879">
    <property type="component" value="Unassembled WGS sequence"/>
</dbReference>
<dbReference type="eggNOG" id="KOG2002">
    <property type="taxonomic scope" value="Eukaryota"/>
</dbReference>
<dbReference type="KEGG" id="aqu:100638679"/>
<evidence type="ECO:0000256" key="1">
    <source>
        <dbReference type="ARBA" id="ARBA00004651"/>
    </source>
</evidence>
<sequence length="1414" mass="160651">MCSSYSQRWLSLILSLLCLFSLIKTSHAYLPFYCHGCSCVVTPPSALAIDCRRLELTAVPEFLQTFSNYSTFKQISMYLDYNNISGIGTNDLSLMKNLTRLTITHNQLSYIEDNAFSYQDFFNILDLSFNLLTSESFANDSFNSTGSRVATLKITDNLLTHPPRALAKKNRHMSMSTLFLDNNPMGPVLKSDAFEGYAQDIRELRLSGCQLKKIEPKAFHYEIFPALKTLFLNNNDFNEIDVKFLEGAHISDKLYLRNAGIREIRPRTFWKHTSLKHLYLDNNDLSRQESRNSFVKMDLKTLSLTNCSLTRLRRGFLRLTATSINLKGNFITRIFNETFRDLKSIRELILDSNKINRIDAQPFRKMTLLRKLYLGNNEIDDSNPYFLGDLQSLTSLDISRNRLTEFPDVSGLPILTTVLASYNNIKELKEATFNTSEYLKKLQLSDNRNLEVIDRNAFKRNNQIEMVDVSFSGLKRLPSFETFPQLYELRLEHSKLTELPKDLCTIAPNLRLLYAYDNYLESIPDLSNCTKLIHIELYYNRIKAIPEFAFKGLSDLQTLKLYGNRITTVHRNAFRGLNRLYELDLSHNQITYLPHGLFFNLTNLRKLELQFNAITNLPDNIFSDLNHLELLYINDNAIRTVGSVLFHGNMTWLQNLSVSNNPEMDSFPIPTDGFPFLHSLGMSNLPLIFNVPTVINIPRIQTIDFTYSYHCCLFKDYAPPYRALTLEESENTGDPDVLFTFQNTPAEEVTLAPEVSDTLLFHGSDPFTHDNAGDISPQQFIRELLEYQRRFNVTLVSTQNGQVIVVDNSNHSIVARLKDEESRYLRTILPSFFVNREVYCTPPPSSLTPCDNLLDPQPLPVLVWVIWFTAVIANLAVLFVMIVSKEKLEVPHFFICNLAFADFLLGVYLAFLGAVDIRTRGKGFYKSALTWQTGPGCQTAGFIAIFSAELSVFILTFLTLERLHTIAYSFKSGRLRLRNATIIVFICWILAGILAALPLFDVNTYSEVAVCLPFRLSNIRDKLFIALILTVNLTAFFIILSSYLHILRLFCRSRASCTEQGNKREKIVISFKMGMLVLTNLICWLPLAVVGYAAIVDQHIINFTVAKFFIILIFPINACLNPFIYSIFTKQFLSRVRGLCKRKDTMQHVSNNNSFYRLSFRRNSIASAASDTCSSTLRTNSPRFDIDLDMLSRRQSRRSFSVQLASPPLPQPIVGLASPAPYMGRRYSSPAIFGMESGLPEAQGLEGRGEIPRSHSKCLSIVQEESDESDTEEAAASHSPRRRRRSSDPELLNSALPGGLKDLLNARSNKVSDERRDSGLVPSFEGNSPLHYQSVSPPAQSSTLIRTSGEGHSRDDATSTNYRIPSLSSPAAASRVHFKEYIPRRSSPLSTHSIRIINPHTAKQSKHNVKESQV</sequence>
<dbReference type="InterPro" id="IPR017452">
    <property type="entry name" value="GPCR_Rhodpsn_7TM"/>
</dbReference>
<feature type="domain" description="G-protein coupled receptors family 1 profile" evidence="14">
    <location>
        <begin position="873"/>
        <end position="1125"/>
    </location>
</feature>
<comment type="subcellular location">
    <subcellularLocation>
        <location evidence="1">Cell membrane</location>
        <topology evidence="1">Multi-pass membrane protein</topology>
    </subcellularLocation>
</comment>
<feature type="chain" id="PRO_5010866605" description="G-protein coupled receptors family 1 profile domain-containing protein" evidence="13">
    <location>
        <begin position="29"/>
        <end position="1414"/>
    </location>
</feature>
<feature type="transmembrane region" description="Helical" evidence="12">
    <location>
        <begin position="1023"/>
        <end position="1044"/>
    </location>
</feature>
<dbReference type="GO" id="GO:0009755">
    <property type="term" value="P:hormone-mediated signaling pathway"/>
    <property type="evidence" value="ECO:0007669"/>
    <property type="project" value="TreeGrafter"/>
</dbReference>
<evidence type="ECO:0000256" key="7">
    <source>
        <dbReference type="ARBA" id="ARBA00023040"/>
    </source>
</evidence>
<feature type="transmembrane region" description="Helical" evidence="12">
    <location>
        <begin position="980"/>
        <end position="1000"/>
    </location>
</feature>
<dbReference type="GO" id="GO:0016500">
    <property type="term" value="F:protein-hormone receptor activity"/>
    <property type="evidence" value="ECO:0007669"/>
    <property type="project" value="InterPro"/>
</dbReference>
<keyword evidence="5" id="KW-0677">Repeat</keyword>
<dbReference type="PRINTS" id="PR00237">
    <property type="entry name" value="GPCRRHODOPSN"/>
</dbReference>
<dbReference type="PANTHER" id="PTHR24372:SF77">
    <property type="entry name" value="G-PROTEIN COUPLED RECEPTORS FAMILY 1 PROFILE DOMAIN-CONTAINING PROTEIN"/>
    <property type="match status" value="1"/>
</dbReference>
<keyword evidence="9" id="KW-0675">Receptor</keyword>
<organism evidence="15">
    <name type="scientific">Amphimedon queenslandica</name>
    <name type="common">Sponge</name>
    <dbReference type="NCBI Taxonomy" id="400682"/>
    <lineage>
        <taxon>Eukaryota</taxon>
        <taxon>Metazoa</taxon>
        <taxon>Porifera</taxon>
        <taxon>Demospongiae</taxon>
        <taxon>Heteroscleromorpha</taxon>
        <taxon>Haplosclerida</taxon>
        <taxon>Niphatidae</taxon>
        <taxon>Amphimedon</taxon>
    </lineage>
</organism>
<dbReference type="GO" id="GO:0008528">
    <property type="term" value="F:G protein-coupled peptide receptor activity"/>
    <property type="evidence" value="ECO:0007669"/>
    <property type="project" value="TreeGrafter"/>
</dbReference>
<dbReference type="InParanoid" id="A0A1X7V593"/>
<dbReference type="GO" id="GO:0007189">
    <property type="term" value="P:adenylate cyclase-activating G protein-coupled receptor signaling pathway"/>
    <property type="evidence" value="ECO:0007669"/>
    <property type="project" value="TreeGrafter"/>
</dbReference>
<dbReference type="Pfam" id="PF13855">
    <property type="entry name" value="LRR_8"/>
    <property type="match status" value="5"/>
</dbReference>
<feature type="transmembrane region" description="Helical" evidence="12">
    <location>
        <begin position="894"/>
        <end position="915"/>
    </location>
</feature>
<dbReference type="EnsemblMetazoa" id="XM_019995049.1">
    <property type="protein sequence ID" value="XP_019850608.1"/>
    <property type="gene ID" value="LOC100638679"/>
</dbReference>
<evidence type="ECO:0000256" key="8">
    <source>
        <dbReference type="ARBA" id="ARBA00023136"/>
    </source>
</evidence>
<feature type="transmembrane region" description="Helical" evidence="12">
    <location>
        <begin position="1073"/>
        <end position="1096"/>
    </location>
</feature>
<dbReference type="STRING" id="400682.A0A1X7V593"/>
<dbReference type="PROSITE" id="PS51450">
    <property type="entry name" value="LRR"/>
    <property type="match status" value="4"/>
</dbReference>
<dbReference type="EnsemblMetazoa" id="Aqu2.1.35178_001">
    <property type="protein sequence ID" value="Aqu2.1.35178_001"/>
    <property type="gene ID" value="Aqu2.1.35178"/>
</dbReference>
<keyword evidence="4 12" id="KW-0812">Transmembrane</keyword>
<dbReference type="PROSITE" id="PS50262">
    <property type="entry name" value="G_PROTEIN_RECEP_F1_2"/>
    <property type="match status" value="1"/>
</dbReference>
<evidence type="ECO:0000313" key="15">
    <source>
        <dbReference type="EnsemblMetazoa" id="Aqu2.1.35178_001"/>
    </source>
</evidence>
<dbReference type="Gene3D" id="1.20.1070.10">
    <property type="entry name" value="Rhodopsin 7-helix transmembrane proteins"/>
    <property type="match status" value="1"/>
</dbReference>
<feature type="compositionally biased region" description="Polar residues" evidence="11">
    <location>
        <begin position="1330"/>
        <end position="1346"/>
    </location>
</feature>
<keyword evidence="13" id="KW-0732">Signal</keyword>
<dbReference type="SMART" id="SM00369">
    <property type="entry name" value="LRR_TYP"/>
    <property type="match status" value="13"/>
</dbReference>
<evidence type="ECO:0000256" key="10">
    <source>
        <dbReference type="ARBA" id="ARBA00023224"/>
    </source>
</evidence>
<evidence type="ECO:0000313" key="16">
    <source>
        <dbReference type="Proteomes" id="UP000007879"/>
    </source>
</evidence>
<keyword evidence="8 12" id="KW-0472">Membrane</keyword>
<evidence type="ECO:0000256" key="9">
    <source>
        <dbReference type="ARBA" id="ARBA00023170"/>
    </source>
</evidence>
<gene>
    <name evidence="15" type="primary">100638679</name>
</gene>
<dbReference type="Pfam" id="PF00001">
    <property type="entry name" value="7tm_1"/>
    <property type="match status" value="1"/>
</dbReference>
<dbReference type="InterPro" id="IPR032675">
    <property type="entry name" value="LRR_dom_sf"/>
</dbReference>
<dbReference type="OrthoDB" id="1883493at2759"/>
<dbReference type="FunCoup" id="A0A1X7V593">
    <property type="interactions" value="28"/>
</dbReference>
<dbReference type="InterPro" id="IPR001611">
    <property type="entry name" value="Leu-rich_rpt"/>
</dbReference>
<dbReference type="Gene3D" id="3.80.10.10">
    <property type="entry name" value="Ribonuclease Inhibitor"/>
    <property type="match status" value="4"/>
</dbReference>
<dbReference type="PRINTS" id="PR00373">
    <property type="entry name" value="GLYCHORMONER"/>
</dbReference>
<evidence type="ECO:0000256" key="13">
    <source>
        <dbReference type="SAM" id="SignalP"/>
    </source>
</evidence>
<keyword evidence="16" id="KW-1185">Reference proteome</keyword>
<dbReference type="eggNOG" id="KOG0619">
    <property type="taxonomic scope" value="Eukaryota"/>
</dbReference>
<dbReference type="GO" id="GO:0005886">
    <property type="term" value="C:plasma membrane"/>
    <property type="evidence" value="ECO:0007669"/>
    <property type="project" value="UniProtKB-SubCell"/>
</dbReference>
<feature type="transmembrane region" description="Helical" evidence="12">
    <location>
        <begin position="1108"/>
        <end position="1128"/>
    </location>
</feature>
<keyword evidence="10" id="KW-0807">Transducer</keyword>
<feature type="region of interest" description="Disordered" evidence="11">
    <location>
        <begin position="1383"/>
        <end position="1414"/>
    </location>
</feature>
<reference evidence="15" key="2">
    <citation type="submission" date="2017-05" db="UniProtKB">
        <authorList>
            <consortium name="EnsemblMetazoa"/>
        </authorList>
    </citation>
    <scope>IDENTIFICATION</scope>
</reference>
<accession>A0A1X7V593</accession>
<feature type="region of interest" description="Disordered" evidence="11">
    <location>
        <begin position="1261"/>
        <end position="1365"/>
    </location>
</feature>
<dbReference type="PANTHER" id="PTHR24372">
    <property type="entry name" value="GLYCOPROTEIN HORMONE RECEPTOR"/>
    <property type="match status" value="1"/>
</dbReference>
<dbReference type="SMART" id="SM00364">
    <property type="entry name" value="LRR_BAC"/>
    <property type="match status" value="5"/>
</dbReference>
<evidence type="ECO:0000256" key="11">
    <source>
        <dbReference type="SAM" id="MobiDB-lite"/>
    </source>
</evidence>
<evidence type="ECO:0000256" key="5">
    <source>
        <dbReference type="ARBA" id="ARBA00022737"/>
    </source>
</evidence>
<proteinExistence type="predicted"/>
<name>A0A1X7V593_AMPQE</name>